<reference evidence="2 3" key="1">
    <citation type="submission" date="2021-06" db="EMBL/GenBank/DDBJ databases">
        <title>Rhodobacteraceae bacterium strain HSP-20.</title>
        <authorList>
            <person name="Chen W.-M."/>
        </authorList>
    </citation>
    <scope>NUCLEOTIDE SEQUENCE [LARGE SCALE GENOMIC DNA]</scope>
    <source>
        <strain evidence="2 3">HSP-20</strain>
    </source>
</reference>
<feature type="signal peptide" evidence="1">
    <location>
        <begin position="1"/>
        <end position="18"/>
    </location>
</feature>
<dbReference type="InterPro" id="IPR020349">
    <property type="entry name" value="Uncharacterised_14.7kDa"/>
</dbReference>
<accession>A0ABS6IYR6</accession>
<evidence type="ECO:0000313" key="3">
    <source>
        <dbReference type="Proteomes" id="UP000731907"/>
    </source>
</evidence>
<keyword evidence="1" id="KW-0732">Signal</keyword>
<comment type="caution">
    <text evidence="2">The sequence shown here is derived from an EMBL/GenBank/DDBJ whole genome shotgun (WGS) entry which is preliminary data.</text>
</comment>
<proteinExistence type="predicted"/>
<feature type="chain" id="PRO_5047291292" evidence="1">
    <location>
        <begin position="19"/>
        <end position="133"/>
    </location>
</feature>
<keyword evidence="3" id="KW-1185">Reference proteome</keyword>
<protein>
    <submittedName>
        <fullName evidence="2">DUF5333 domain-containing protein</fullName>
    </submittedName>
</protein>
<gene>
    <name evidence="2" type="ORF">GU927_001145</name>
</gene>
<evidence type="ECO:0000313" key="2">
    <source>
        <dbReference type="EMBL" id="MBU9696442.1"/>
    </source>
</evidence>
<dbReference type="RefSeq" id="WP_161760383.1">
    <property type="nucleotide sequence ID" value="NZ_JAAATX020000001.1"/>
</dbReference>
<organism evidence="2 3">
    <name type="scientific">Paragemmobacter amnigenus</name>
    <dbReference type="NCBI Taxonomy" id="2852097"/>
    <lineage>
        <taxon>Bacteria</taxon>
        <taxon>Pseudomonadati</taxon>
        <taxon>Pseudomonadota</taxon>
        <taxon>Alphaproteobacteria</taxon>
        <taxon>Rhodobacterales</taxon>
        <taxon>Paracoccaceae</taxon>
        <taxon>Paragemmobacter</taxon>
    </lineage>
</organism>
<dbReference type="Proteomes" id="UP000731907">
    <property type="component" value="Unassembled WGS sequence"/>
</dbReference>
<name>A0ABS6IYR6_9RHOB</name>
<dbReference type="EMBL" id="JAAATX020000001">
    <property type="protein sequence ID" value="MBU9696442.1"/>
    <property type="molecule type" value="Genomic_DNA"/>
</dbReference>
<evidence type="ECO:0000256" key="1">
    <source>
        <dbReference type="SAM" id="SignalP"/>
    </source>
</evidence>
<sequence>MKTLSLIAALMIAAPAHAADMPINKEPHINHILLQGFIGDAIADNCPTMEPRKLRALGELNKLRAYAQDKGYSVSEIRAFVTDDTEKARGKAEAAEWLKAKGAEPGKTDAYCRIGAEEIAKQSLIGYLLRSTE</sequence>
<dbReference type="Pfam" id="PF17267">
    <property type="entry name" value="DUF5333"/>
    <property type="match status" value="1"/>
</dbReference>